<evidence type="ECO:0000256" key="2">
    <source>
        <dbReference type="ARBA" id="ARBA00023127"/>
    </source>
</evidence>
<dbReference type="Proteomes" id="UP000054826">
    <property type="component" value="Unassembled WGS sequence"/>
</dbReference>
<keyword evidence="3" id="KW-0808">Transferase</keyword>
<feature type="domain" description="PID" evidence="5">
    <location>
        <begin position="1243"/>
        <end position="1396"/>
    </location>
</feature>
<gene>
    <name evidence="7" type="primary">APBB2</name>
    <name evidence="7" type="ORF">T4C_8961</name>
</gene>
<evidence type="ECO:0000313" key="8">
    <source>
        <dbReference type="Proteomes" id="UP000054826"/>
    </source>
</evidence>
<protein>
    <submittedName>
        <fullName evidence="7">Amyloid beta A4 protein-binding family B member 2</fullName>
    </submittedName>
</protein>
<evidence type="ECO:0000313" key="7">
    <source>
        <dbReference type="EMBL" id="KRZ36136.1"/>
    </source>
</evidence>
<feature type="region of interest" description="Disordered" evidence="4">
    <location>
        <begin position="1090"/>
        <end position="1150"/>
    </location>
</feature>
<dbReference type="InterPro" id="IPR036915">
    <property type="entry name" value="Cyclin-like_sf"/>
</dbReference>
<dbReference type="FunFam" id="2.30.29.30:FF:000034">
    <property type="entry name" value="amyloid beta A4 precursor protein-binding family B member 2"/>
    <property type="match status" value="1"/>
</dbReference>
<dbReference type="SUPFAM" id="SSF50729">
    <property type="entry name" value="PH domain-like"/>
    <property type="match status" value="2"/>
</dbReference>
<comment type="caution">
    <text evidence="7">The sequence shown here is derived from an EMBL/GenBank/DDBJ whole genome shotgun (WGS) entry which is preliminary data.</text>
</comment>
<dbReference type="GO" id="GO:0005737">
    <property type="term" value="C:cytoplasm"/>
    <property type="evidence" value="ECO:0007669"/>
    <property type="project" value="TreeGrafter"/>
</dbReference>
<dbReference type="SUPFAM" id="SSF52540">
    <property type="entry name" value="P-loop containing nucleoside triphosphate hydrolases"/>
    <property type="match status" value="1"/>
</dbReference>
<dbReference type="EMBL" id="JYDV01000078">
    <property type="protein sequence ID" value="KRZ36136.1"/>
    <property type="molecule type" value="Genomic_DNA"/>
</dbReference>
<dbReference type="InterPro" id="IPR027417">
    <property type="entry name" value="P-loop_NTPase"/>
</dbReference>
<dbReference type="InterPro" id="IPR039576">
    <property type="entry name" value="APBB1/2/3"/>
</dbReference>
<dbReference type="CDD" id="cd20525">
    <property type="entry name" value="CYCLIN_CCNH_rpt2"/>
    <property type="match status" value="1"/>
</dbReference>
<dbReference type="SUPFAM" id="SSF47954">
    <property type="entry name" value="Cyclin-like"/>
    <property type="match status" value="2"/>
</dbReference>
<dbReference type="GO" id="GO:0001540">
    <property type="term" value="F:amyloid-beta binding"/>
    <property type="evidence" value="ECO:0007669"/>
    <property type="project" value="InterPro"/>
</dbReference>
<feature type="region of interest" description="Disordered" evidence="4">
    <location>
        <begin position="1218"/>
        <end position="1239"/>
    </location>
</feature>
<feature type="region of interest" description="Disordered" evidence="4">
    <location>
        <begin position="1163"/>
        <end position="1206"/>
    </location>
</feature>
<dbReference type="GO" id="GO:0005524">
    <property type="term" value="F:ATP binding"/>
    <property type="evidence" value="ECO:0007669"/>
    <property type="project" value="UniProtKB-KW"/>
</dbReference>
<dbReference type="GO" id="GO:0005634">
    <property type="term" value="C:nucleus"/>
    <property type="evidence" value="ECO:0007669"/>
    <property type="project" value="TreeGrafter"/>
</dbReference>
<dbReference type="PANTHER" id="PTHR14058:SF8">
    <property type="entry name" value="PROTEIN FE65 HOMOLOG"/>
    <property type="match status" value="1"/>
</dbReference>
<dbReference type="CDD" id="cd01271">
    <property type="entry name" value="PTB2_Fe65"/>
    <property type="match status" value="1"/>
</dbReference>
<comment type="similarity">
    <text evidence="3">Belongs to the IPP transferase family.</text>
</comment>
<dbReference type="CDD" id="cd01272">
    <property type="entry name" value="PTB1_Fe65"/>
    <property type="match status" value="1"/>
</dbReference>
<dbReference type="FunFam" id="2.30.29.30:FF:000317">
    <property type="entry name" value="Amyloid beta A4 protein-binding family B member"/>
    <property type="match status" value="1"/>
</dbReference>
<feature type="compositionally biased region" description="Low complexity" evidence="4">
    <location>
        <begin position="1178"/>
        <end position="1189"/>
    </location>
</feature>
<dbReference type="GO" id="GO:0052381">
    <property type="term" value="F:tRNA dimethylallyltransferase activity"/>
    <property type="evidence" value="ECO:0007669"/>
    <property type="project" value="InterPro"/>
</dbReference>
<dbReference type="GO" id="GO:0008033">
    <property type="term" value="P:tRNA processing"/>
    <property type="evidence" value="ECO:0007669"/>
    <property type="project" value="InterPro"/>
</dbReference>
<dbReference type="SMART" id="SM00462">
    <property type="entry name" value="PTB"/>
    <property type="match status" value="2"/>
</dbReference>
<dbReference type="SUPFAM" id="SSF51045">
    <property type="entry name" value="WW domain"/>
    <property type="match status" value="1"/>
</dbReference>
<dbReference type="InterPro" id="IPR011993">
    <property type="entry name" value="PH-like_dom_sf"/>
</dbReference>
<dbReference type="Gene3D" id="1.10.20.140">
    <property type="match status" value="1"/>
</dbReference>
<evidence type="ECO:0000256" key="4">
    <source>
        <dbReference type="SAM" id="MobiDB-lite"/>
    </source>
</evidence>
<dbReference type="Gene3D" id="3.40.50.300">
    <property type="entry name" value="P-loop containing nucleotide triphosphate hydrolases"/>
    <property type="match status" value="1"/>
</dbReference>
<proteinExistence type="inferred from homology"/>
<keyword evidence="2" id="KW-0195">Cyclin</keyword>
<dbReference type="InterPro" id="IPR006020">
    <property type="entry name" value="PTB/PI_dom"/>
</dbReference>
<sequence>MYIMKIMWGRQEFVLADIIELFVRHAYVCSTGKQFASMTVNQQRRTVTYIYRSLLRIYKKTLCIIINTSGHWSSKAYLLPDLETIIEGLLCSILSTYTNLFTFLVFSIFHKRYWMFDSIQTLTNIRHQSRQRFREKMRERAGVEFDSTVLLNEEEERLVCSVVEENALKFCQNFSPPLPWSTICTAFCLFKRFYLETSVSEFVVAKNVMMAIIYLACKLDDFYVTIETFTQKLKSGTQAENAEVILSLEMEVLTRIKCHLYVYHPFRPLEGHFISMKTLYPEFEKVELLRQGAYDFLWNSLFTDVSFLYSPSQIALAALLASAKQNMAEEAVEQYIRNAMQNCELKKVNALLLKVKECCDMVASREPVPPSYHASIQLRIKQCAEYVNKFFPQGITRNADESDEEVNEVYVKVIKQNYKRSMRYGIDWKKPIVVILGATGTGKTELAVEVCLHAGGEIISADAMQMYAGLAIATNKSTVEERRNVNEHLVSSLHPLTFGYTVQHFRQQALQTIAAVQSRGRLPVLVGGTNYYIESLIWNTLLSDDQPSSDTGHCYYQDLPAGLLTMDGERLLDELRKVDPHMACRLHPNNRRRLLRSLQVWHGTGRRQSDLVEQQRICDVQQKLLFQNCLIVWLRIDRQLLHKRLQARLERMLERGLKDELIEFYDTFYDQYVAKRNSIANDNQAKGAFQCLGFKEFLPFLRLQPEARHSTNGLEIFQRCLEQLHLATCRYAKKQVKWIENRIVRRPGSVVLPVYALDIHTDTAHSFRHCIAQALSLVDWFLSPGTVPPVMEPLNHKTLDWEAHDDKLLYLRCETCNRYIAKNQWNAHALSKKHRHLSRKLYFLDCRYSNSNNSVCDFQGFFLNEIPNNTQLMNQITDEGKRTMATAAVVASTRCSNNIIFEKQTLSVANAPMEQIVIDGAQMQHGSNSCAQNVDLATSDLAETNRSERELVLNIGDSEEVCSAKIEEPFSRLGMSAEDEAVSNKPSLGRLARQEPADSVDYGANDFKRSFDLINKAALKSAGFRIRRDHDTNVYTQHRDPYSFYWHLSRDNAHLADDYNGDNDNDGSLNHLPARDNSVEEFYATDDVTHVKSPDSHDSGIQMEYAQPSKPIRRLPDYLIQPFENEQENDDDESPRRPLPPGWERHEDPRGFSYYWHVDSGTVQRERPTESMKTLNYESQSDTSESSEQSEQKTKQNRSTTPLEQPIIVERAFKQTTLKRRVERDSSSSERNTCEEADSRGPVRFAVRSLGWTEIAEENLTPEKSSRAVNRAIVDLSTGRNDFMDNVSKWGDGKELIMELDDHDLRLCDPDSDTVLHVQPIHQIRVWGVGRDNGRQSKIDICFLIILNEILRDFAYVARDRNSRRFMCHVFRCDTPARTIANTLRDICKRLMMEKRPNSLLPGRNENSHRRKPVVVDSFPTPMEEPKKVIRAHFLGVTQVPKATGVDVLNEAVDRLVAQVRSERWILVDVSIAPSTITVTEVGGNQIAECRVRYLSFLGIGRDIKHCAFIMHMSTENYMCYVFHVEPSAGAMAKTIEAACKLRYQKVIDAHGERRTASKVRWATFPGWSESIRDIFGNLSGHRRSANNSARQHYAA</sequence>
<dbReference type="Gene3D" id="2.30.29.30">
    <property type="entry name" value="Pleckstrin-homology domain (PH domain)/Phosphotyrosine-binding domain (PTB)"/>
    <property type="match status" value="2"/>
</dbReference>
<dbReference type="Pfam" id="PF00397">
    <property type="entry name" value="WW"/>
    <property type="match status" value="1"/>
</dbReference>
<evidence type="ECO:0000259" key="6">
    <source>
        <dbReference type="PROSITE" id="PS50020"/>
    </source>
</evidence>
<dbReference type="Pfam" id="PF00640">
    <property type="entry name" value="PID"/>
    <property type="match status" value="2"/>
</dbReference>
<feature type="domain" description="PID" evidence="5">
    <location>
        <begin position="1432"/>
        <end position="1553"/>
    </location>
</feature>
<keyword evidence="3" id="KW-0547">Nucleotide-binding</keyword>
<dbReference type="InterPro" id="IPR001202">
    <property type="entry name" value="WW_dom"/>
</dbReference>
<dbReference type="CDD" id="cd20524">
    <property type="entry name" value="CYCLIN_CCNH_rpt1"/>
    <property type="match status" value="1"/>
</dbReference>
<feature type="domain" description="WW" evidence="6">
    <location>
        <begin position="1137"/>
        <end position="1170"/>
    </location>
</feature>
<organism evidence="7 8">
    <name type="scientific">Trichinella pseudospiralis</name>
    <name type="common">Parasitic roundworm</name>
    <dbReference type="NCBI Taxonomy" id="6337"/>
    <lineage>
        <taxon>Eukaryota</taxon>
        <taxon>Metazoa</taxon>
        <taxon>Ecdysozoa</taxon>
        <taxon>Nematoda</taxon>
        <taxon>Enoplea</taxon>
        <taxon>Dorylaimia</taxon>
        <taxon>Trichinellida</taxon>
        <taxon>Trichinellidae</taxon>
        <taxon>Trichinella</taxon>
    </lineage>
</organism>
<dbReference type="InterPro" id="IPR018022">
    <property type="entry name" value="IPT"/>
</dbReference>
<reference evidence="7 8" key="1">
    <citation type="submission" date="2015-01" db="EMBL/GenBank/DDBJ databases">
        <title>Evolution of Trichinella species and genotypes.</title>
        <authorList>
            <person name="Korhonen P.K."/>
            <person name="Edoardo P."/>
            <person name="Giuseppe L.R."/>
            <person name="Gasser R.B."/>
        </authorList>
    </citation>
    <scope>NUCLEOTIDE SEQUENCE [LARGE SCALE GENOMIC DNA]</scope>
    <source>
        <strain evidence="7">ISS176</strain>
    </source>
</reference>
<evidence type="ECO:0000256" key="1">
    <source>
        <dbReference type="ARBA" id="ARBA00022737"/>
    </source>
</evidence>
<name>A0A0V1JMB9_TRIPS</name>
<dbReference type="NCBIfam" id="TIGR00174">
    <property type="entry name" value="miaA"/>
    <property type="match status" value="1"/>
</dbReference>
<dbReference type="Pfam" id="PF16899">
    <property type="entry name" value="Cyclin_C_2"/>
    <property type="match status" value="1"/>
</dbReference>
<dbReference type="InterPro" id="IPR031658">
    <property type="entry name" value="Cyclin_C_2"/>
</dbReference>
<dbReference type="PANTHER" id="PTHR14058">
    <property type="entry name" value="AMYLOID BETA A4 PRECURSOR PROTEIN-BINDING FAMILY B"/>
    <property type="match status" value="1"/>
</dbReference>
<accession>A0A0V1JMB9</accession>
<dbReference type="GO" id="GO:0006355">
    <property type="term" value="P:regulation of DNA-templated transcription"/>
    <property type="evidence" value="ECO:0007669"/>
    <property type="project" value="TreeGrafter"/>
</dbReference>
<dbReference type="Pfam" id="PF01715">
    <property type="entry name" value="IPPT"/>
    <property type="match status" value="1"/>
</dbReference>
<dbReference type="HAMAP" id="MF_00185">
    <property type="entry name" value="IPP_trans"/>
    <property type="match status" value="1"/>
</dbReference>
<feature type="compositionally biased region" description="Basic and acidic residues" evidence="4">
    <location>
        <begin position="1220"/>
        <end position="1239"/>
    </location>
</feature>
<dbReference type="PROSITE" id="PS50020">
    <property type="entry name" value="WW_DOMAIN_2"/>
    <property type="match status" value="1"/>
</dbReference>
<dbReference type="CDD" id="cd00201">
    <property type="entry name" value="WW"/>
    <property type="match status" value="1"/>
</dbReference>
<dbReference type="InterPro" id="IPR036020">
    <property type="entry name" value="WW_dom_sf"/>
</dbReference>
<evidence type="ECO:0000256" key="3">
    <source>
        <dbReference type="RuleBase" id="RU003785"/>
    </source>
</evidence>
<dbReference type="PROSITE" id="PS01179">
    <property type="entry name" value="PID"/>
    <property type="match status" value="2"/>
</dbReference>
<dbReference type="Gene3D" id="1.10.472.10">
    <property type="entry name" value="Cyclin-like"/>
    <property type="match status" value="2"/>
</dbReference>
<keyword evidence="3" id="KW-0067">ATP-binding</keyword>
<dbReference type="Gene3D" id="2.20.70.10">
    <property type="match status" value="1"/>
</dbReference>
<evidence type="ECO:0000259" key="5">
    <source>
        <dbReference type="PROSITE" id="PS01179"/>
    </source>
</evidence>
<dbReference type="SMART" id="SM00456">
    <property type="entry name" value="WW"/>
    <property type="match status" value="1"/>
</dbReference>
<keyword evidence="1" id="KW-0677">Repeat</keyword>